<gene>
    <name evidence="5" type="ORF">AB8Z38_27740</name>
</gene>
<feature type="signal peptide" evidence="3">
    <location>
        <begin position="1"/>
        <end position="22"/>
    </location>
</feature>
<dbReference type="InterPro" id="IPR028082">
    <property type="entry name" value="Peripla_BP_I"/>
</dbReference>
<evidence type="ECO:0000313" key="5">
    <source>
        <dbReference type="EMBL" id="XDV56422.1"/>
    </source>
</evidence>
<organism evidence="5">
    <name type="scientific">Bradyrhizobium sp. LLZ17</name>
    <dbReference type="NCBI Taxonomy" id="3239388"/>
    <lineage>
        <taxon>Bacteria</taxon>
        <taxon>Pseudomonadati</taxon>
        <taxon>Pseudomonadota</taxon>
        <taxon>Alphaproteobacteria</taxon>
        <taxon>Hyphomicrobiales</taxon>
        <taxon>Nitrobacteraceae</taxon>
        <taxon>Bradyrhizobium</taxon>
    </lineage>
</organism>
<proteinExistence type="inferred from homology"/>
<dbReference type="AlphaFoldDB" id="A0AB39XJ99"/>
<dbReference type="Gene3D" id="3.40.50.2300">
    <property type="match status" value="2"/>
</dbReference>
<dbReference type="SUPFAM" id="SSF53822">
    <property type="entry name" value="Periplasmic binding protein-like I"/>
    <property type="match status" value="1"/>
</dbReference>
<evidence type="ECO:0000256" key="3">
    <source>
        <dbReference type="SAM" id="SignalP"/>
    </source>
</evidence>
<protein>
    <submittedName>
        <fullName evidence="5">ABC transporter substrate-binding protein</fullName>
    </submittedName>
</protein>
<feature type="domain" description="Leucine-binding protein" evidence="4">
    <location>
        <begin position="34"/>
        <end position="356"/>
    </location>
</feature>
<evidence type="ECO:0000256" key="1">
    <source>
        <dbReference type="ARBA" id="ARBA00010062"/>
    </source>
</evidence>
<feature type="chain" id="PRO_5044277772" evidence="3">
    <location>
        <begin position="23"/>
        <end position="407"/>
    </location>
</feature>
<dbReference type="InterPro" id="IPR028081">
    <property type="entry name" value="Leu-bd"/>
</dbReference>
<dbReference type="PANTHER" id="PTHR47235">
    <property type="entry name" value="BLR6548 PROTEIN"/>
    <property type="match status" value="1"/>
</dbReference>
<dbReference type="RefSeq" id="WP_369720868.1">
    <property type="nucleotide sequence ID" value="NZ_CP165734.1"/>
</dbReference>
<dbReference type="PANTHER" id="PTHR47235:SF1">
    <property type="entry name" value="BLR6548 PROTEIN"/>
    <property type="match status" value="1"/>
</dbReference>
<evidence type="ECO:0000259" key="4">
    <source>
        <dbReference type="Pfam" id="PF13458"/>
    </source>
</evidence>
<name>A0AB39XJ99_9BRAD</name>
<sequence>MRVIGRMLLVVAVAFASLGAMSEQRADQSAGEPEIRIGNLMPYSGPLSEFSAIGKAEAAYFDMINDRGGINGRKIRFITRDDNSDPATALELTRSLVEKDDVLFMFGSFGTPGNLATRRYLNEKKVPQLFVASGDEALSQAKAFPWTMGWQPAFRSEGRIYANYIQAYYPHRKIVVLWQNDQFGRALLKGMEEGLGDLNRLVLVDIAFDIADEHLEGHVSVLKRAGADIFVFLGVPSTASRVIQLAASLNWHPVMIVNDASASIANAMAPAGLQNSAGVISTAFLKDPSDPAWKDDPAMKDWFAFMDKYHHVESTNNSAALYGYAAAETLTQVLKQCGGDLSRDNVMRQAASLRNYHPTVALPSIRMNTSPDSYLPIKQTRLVQFDGRSWQLFGAVIETAFTEGAAR</sequence>
<comment type="similarity">
    <text evidence="1">Belongs to the leucine-binding protein family.</text>
</comment>
<accession>A0AB39XJ99</accession>
<reference evidence="5" key="1">
    <citation type="submission" date="2024-08" db="EMBL/GenBank/DDBJ databases">
        <authorList>
            <person name="Chaddad Z."/>
            <person name="Lamrabet M."/>
            <person name="Bouhnik O."/>
            <person name="Alami S."/>
            <person name="Wipf D."/>
            <person name="Courty P.E."/>
            <person name="Missbah El Idrissi M."/>
        </authorList>
    </citation>
    <scope>NUCLEOTIDE SEQUENCE</scope>
    <source>
        <strain evidence="5">LLZ17</strain>
    </source>
</reference>
<keyword evidence="2 3" id="KW-0732">Signal</keyword>
<dbReference type="Pfam" id="PF13458">
    <property type="entry name" value="Peripla_BP_6"/>
    <property type="match status" value="1"/>
</dbReference>
<dbReference type="EMBL" id="CP165734">
    <property type="protein sequence ID" value="XDV56422.1"/>
    <property type="molecule type" value="Genomic_DNA"/>
</dbReference>
<evidence type="ECO:0000256" key="2">
    <source>
        <dbReference type="ARBA" id="ARBA00022729"/>
    </source>
</evidence>
<dbReference type="CDD" id="cd06343">
    <property type="entry name" value="PBP1_ABC_ligand_binding-like"/>
    <property type="match status" value="1"/>
</dbReference>